<dbReference type="Proteomes" id="UP000789702">
    <property type="component" value="Unassembled WGS sequence"/>
</dbReference>
<evidence type="ECO:0000313" key="1">
    <source>
        <dbReference type="EMBL" id="CAG8664429.1"/>
    </source>
</evidence>
<name>A0ACA9NL90_9GLOM</name>
<proteinExistence type="predicted"/>
<reference evidence="1" key="1">
    <citation type="submission" date="2021-06" db="EMBL/GenBank/DDBJ databases">
        <authorList>
            <person name="Kallberg Y."/>
            <person name="Tangrot J."/>
            <person name="Rosling A."/>
        </authorList>
    </citation>
    <scope>NUCLEOTIDE SEQUENCE</scope>
    <source>
        <strain evidence="1">IL203A</strain>
    </source>
</reference>
<gene>
    <name evidence="1" type="ORF">DHETER_LOCUS9902</name>
</gene>
<dbReference type="EMBL" id="CAJVPU010018192">
    <property type="protein sequence ID" value="CAG8664429.1"/>
    <property type="molecule type" value="Genomic_DNA"/>
</dbReference>
<protein>
    <submittedName>
        <fullName evidence="1">13751_t:CDS:1</fullName>
    </submittedName>
</protein>
<keyword evidence="2" id="KW-1185">Reference proteome</keyword>
<accession>A0ACA9NL90</accession>
<organism evidence="1 2">
    <name type="scientific">Dentiscutata heterogama</name>
    <dbReference type="NCBI Taxonomy" id="1316150"/>
    <lineage>
        <taxon>Eukaryota</taxon>
        <taxon>Fungi</taxon>
        <taxon>Fungi incertae sedis</taxon>
        <taxon>Mucoromycota</taxon>
        <taxon>Glomeromycotina</taxon>
        <taxon>Glomeromycetes</taxon>
        <taxon>Diversisporales</taxon>
        <taxon>Gigasporaceae</taxon>
        <taxon>Dentiscutata</taxon>
    </lineage>
</organism>
<feature type="non-terminal residue" evidence="1">
    <location>
        <position position="1"/>
    </location>
</feature>
<sequence>RSIFQYLPAGAYENRIEFENARKNKQRNYALKELSKLIQKKCDRVEGIFARYGGKEFTILLNNNNVVSAFKFAEEIRASVETHLFFFHGKKLPTSLSVGVSRMNSSVETYTESCRRSL</sequence>
<evidence type="ECO:0000313" key="2">
    <source>
        <dbReference type="Proteomes" id="UP000789702"/>
    </source>
</evidence>
<comment type="caution">
    <text evidence="1">The sequence shown here is derived from an EMBL/GenBank/DDBJ whole genome shotgun (WGS) entry which is preliminary data.</text>
</comment>